<feature type="domain" description="TonB-dependent receptor-like beta-barrel" evidence="13">
    <location>
        <begin position="344"/>
        <end position="735"/>
    </location>
</feature>
<comment type="similarity">
    <text evidence="11 12">Belongs to the TonB-dependent receptor family.</text>
</comment>
<name>A0A2U2BV55_9PROT</name>
<evidence type="ECO:0000256" key="6">
    <source>
        <dbReference type="ARBA" id="ARBA00023004"/>
    </source>
</evidence>
<evidence type="ECO:0000256" key="2">
    <source>
        <dbReference type="ARBA" id="ARBA00022448"/>
    </source>
</evidence>
<dbReference type="SUPFAM" id="SSF56935">
    <property type="entry name" value="Porins"/>
    <property type="match status" value="1"/>
</dbReference>
<dbReference type="GO" id="GO:0006826">
    <property type="term" value="P:iron ion transport"/>
    <property type="evidence" value="ECO:0007669"/>
    <property type="project" value="UniProtKB-KW"/>
</dbReference>
<organism evidence="15 16">
    <name type="scientific">Marinicauda salina</name>
    <dbReference type="NCBI Taxonomy" id="2135793"/>
    <lineage>
        <taxon>Bacteria</taxon>
        <taxon>Pseudomonadati</taxon>
        <taxon>Pseudomonadota</taxon>
        <taxon>Alphaproteobacteria</taxon>
        <taxon>Maricaulales</taxon>
        <taxon>Maricaulaceae</taxon>
        <taxon>Marinicauda</taxon>
    </lineage>
</organism>
<evidence type="ECO:0000256" key="11">
    <source>
        <dbReference type="PROSITE-ProRule" id="PRU01360"/>
    </source>
</evidence>
<evidence type="ECO:0000256" key="7">
    <source>
        <dbReference type="ARBA" id="ARBA00023065"/>
    </source>
</evidence>
<keyword evidence="10 11" id="KW-0998">Cell outer membrane</keyword>
<dbReference type="InterPro" id="IPR039426">
    <property type="entry name" value="TonB-dep_rcpt-like"/>
</dbReference>
<keyword evidence="7" id="KW-0406">Ion transport</keyword>
<dbReference type="Proteomes" id="UP000245168">
    <property type="component" value="Unassembled WGS sequence"/>
</dbReference>
<keyword evidence="16" id="KW-1185">Reference proteome</keyword>
<dbReference type="Gene3D" id="2.40.170.20">
    <property type="entry name" value="TonB-dependent receptor, beta-barrel domain"/>
    <property type="match status" value="1"/>
</dbReference>
<dbReference type="PANTHER" id="PTHR32552:SF81">
    <property type="entry name" value="TONB-DEPENDENT OUTER MEMBRANE RECEPTOR"/>
    <property type="match status" value="1"/>
</dbReference>
<dbReference type="InterPro" id="IPR012910">
    <property type="entry name" value="Plug_dom"/>
</dbReference>
<evidence type="ECO:0000256" key="9">
    <source>
        <dbReference type="ARBA" id="ARBA00023136"/>
    </source>
</evidence>
<protein>
    <submittedName>
        <fullName evidence="15">TonB-dependent receptor</fullName>
    </submittedName>
</protein>
<evidence type="ECO:0000259" key="13">
    <source>
        <dbReference type="Pfam" id="PF00593"/>
    </source>
</evidence>
<keyword evidence="15" id="KW-0675">Receptor</keyword>
<keyword evidence="9 11" id="KW-0472">Membrane</keyword>
<keyword evidence="4" id="KW-0410">Iron transport</keyword>
<dbReference type="EMBL" id="QEXV01000003">
    <property type="protein sequence ID" value="PWE17882.1"/>
    <property type="molecule type" value="Genomic_DNA"/>
</dbReference>
<comment type="subcellular location">
    <subcellularLocation>
        <location evidence="1 11">Cell outer membrane</location>
        <topology evidence="1 11">Multi-pass membrane protein</topology>
    </subcellularLocation>
</comment>
<keyword evidence="6" id="KW-0408">Iron</keyword>
<dbReference type="Pfam" id="PF00593">
    <property type="entry name" value="TonB_dep_Rec_b-barrel"/>
    <property type="match status" value="1"/>
</dbReference>
<evidence type="ECO:0000256" key="5">
    <source>
        <dbReference type="ARBA" id="ARBA00022692"/>
    </source>
</evidence>
<comment type="caution">
    <text evidence="15">The sequence shown here is derived from an EMBL/GenBank/DDBJ whole genome shotgun (WGS) entry which is preliminary data.</text>
</comment>
<evidence type="ECO:0000256" key="3">
    <source>
        <dbReference type="ARBA" id="ARBA00022452"/>
    </source>
</evidence>
<dbReference type="AlphaFoldDB" id="A0A2U2BV55"/>
<evidence type="ECO:0000259" key="14">
    <source>
        <dbReference type="Pfam" id="PF07715"/>
    </source>
</evidence>
<evidence type="ECO:0000256" key="1">
    <source>
        <dbReference type="ARBA" id="ARBA00004571"/>
    </source>
</evidence>
<evidence type="ECO:0000313" key="16">
    <source>
        <dbReference type="Proteomes" id="UP000245168"/>
    </source>
</evidence>
<reference evidence="16" key="1">
    <citation type="submission" date="2018-05" db="EMBL/GenBank/DDBJ databases">
        <authorList>
            <person name="Liu B.-T."/>
        </authorList>
    </citation>
    <scope>NUCLEOTIDE SEQUENCE [LARGE SCALE GENOMIC DNA]</scope>
    <source>
        <strain evidence="16">WD6-1</strain>
    </source>
</reference>
<gene>
    <name evidence="15" type="ORF">DDZ18_09105</name>
</gene>
<dbReference type="PANTHER" id="PTHR32552">
    <property type="entry name" value="FERRICHROME IRON RECEPTOR-RELATED"/>
    <property type="match status" value="1"/>
</dbReference>
<evidence type="ECO:0000256" key="8">
    <source>
        <dbReference type="ARBA" id="ARBA00023077"/>
    </source>
</evidence>
<accession>A0A2U2BV55</accession>
<evidence type="ECO:0000313" key="15">
    <source>
        <dbReference type="EMBL" id="PWE17882.1"/>
    </source>
</evidence>
<evidence type="ECO:0000256" key="10">
    <source>
        <dbReference type="ARBA" id="ARBA00023237"/>
    </source>
</evidence>
<dbReference type="RefSeq" id="WP_109253113.1">
    <property type="nucleotide sequence ID" value="NZ_QEXV01000003.1"/>
</dbReference>
<sequence>MREQGIDFEAARRPRGGLARLLTTTCLAGLASPAVAFAQADVAGAQARQVEVITVTAQKREESLQDVSLSVQVLDTQLLDQQQITDFEEYANFLPSVSFNSVGPGSAQIYIRGVSDGGDGNFSGSQSSVGLYLDEQPVTAIGRNLDVHIYDISRIEVLGGPQGTLYGANSQAGTLRIITNQPDSAGFEAGYDLTAEAVEEGDFGYTAEGFVNMPLGDRAALRIVGWHDQTAGYIDNVPATKTFSRSGITVSNDELVEEDFNEETTSGARAALRIDLNDSWTATARVLHQRQETEGVWDHDPDDVGDLEVARFFNDSTEDEFTQGGVEIAGEIGGVEMTYAGTLLDRDVAYENDYSEYAEYSSYIDYYTCYYAYDYSISAYSFYACEDPRIQYREDSEYERETHEFRLATPQDRRLRLISGLFYQRTEHAYDLRWHIPTIKPGMAVRDPDVYFITDQVREDTERAVFGELSYDLTDTITVTGGARFFETESSIDGFVGTVFSGSPNVDVETSESGSLFKLNVSYAPTENQLFYATVSEGFRPGGVNREATSNIPLEYSSDLITNYEVGWKTLLAGGALRFNGAAFFMDWEDVQFTRFDPAESFLGLTQNAGAAEVLGVEADAIWRVTDNWTLSGAFTILEAELSEDFFQSVGATTPDAPEGTQLPFIPEYKGYINSRYEFMWRDFETFWNVNYTVVGASYNDLFPAARDEQASYGLLNLSVGLGQDDWTLTGYLRNATDERAELFRNATDFDSRITTNQPRTIGVSFSQRF</sequence>
<evidence type="ECO:0000256" key="4">
    <source>
        <dbReference type="ARBA" id="ARBA00022496"/>
    </source>
</evidence>
<dbReference type="PROSITE" id="PS52016">
    <property type="entry name" value="TONB_DEPENDENT_REC_3"/>
    <property type="match status" value="1"/>
</dbReference>
<dbReference type="InterPro" id="IPR000531">
    <property type="entry name" value="Beta-barrel_TonB"/>
</dbReference>
<keyword evidence="2 11" id="KW-0813">Transport</keyword>
<dbReference type="InterPro" id="IPR036942">
    <property type="entry name" value="Beta-barrel_TonB_sf"/>
</dbReference>
<dbReference type="GO" id="GO:0009279">
    <property type="term" value="C:cell outer membrane"/>
    <property type="evidence" value="ECO:0007669"/>
    <property type="project" value="UniProtKB-SubCell"/>
</dbReference>
<keyword evidence="3 11" id="KW-1134">Transmembrane beta strand</keyword>
<proteinExistence type="inferred from homology"/>
<keyword evidence="8 12" id="KW-0798">TonB box</keyword>
<dbReference type="Pfam" id="PF07715">
    <property type="entry name" value="Plug"/>
    <property type="match status" value="1"/>
</dbReference>
<dbReference type="OrthoDB" id="7313036at2"/>
<feature type="domain" description="TonB-dependent receptor plug" evidence="14">
    <location>
        <begin position="64"/>
        <end position="174"/>
    </location>
</feature>
<evidence type="ECO:0000256" key="12">
    <source>
        <dbReference type="RuleBase" id="RU003357"/>
    </source>
</evidence>
<keyword evidence="5 11" id="KW-0812">Transmembrane</keyword>